<keyword evidence="7" id="KW-1185">Reference proteome</keyword>
<dbReference type="InterPro" id="IPR017850">
    <property type="entry name" value="Alkaline_phosphatase_core_sf"/>
</dbReference>
<dbReference type="GO" id="GO:0004065">
    <property type="term" value="F:arylsulfatase activity"/>
    <property type="evidence" value="ECO:0007669"/>
    <property type="project" value="TreeGrafter"/>
</dbReference>
<dbReference type="AlphaFoldDB" id="A0A9X1UVM9"/>
<keyword evidence="2" id="KW-0479">Metal-binding</keyword>
<evidence type="ECO:0000256" key="2">
    <source>
        <dbReference type="ARBA" id="ARBA00022723"/>
    </source>
</evidence>
<dbReference type="InterPro" id="IPR024607">
    <property type="entry name" value="Sulfatase_CS"/>
</dbReference>
<dbReference type="InterPro" id="IPR050738">
    <property type="entry name" value="Sulfatase"/>
</dbReference>
<dbReference type="PROSITE" id="PS00523">
    <property type="entry name" value="SULFATASE_1"/>
    <property type="match status" value="1"/>
</dbReference>
<name>A0A9X1UVM9_9FLAO</name>
<evidence type="ECO:0000256" key="4">
    <source>
        <dbReference type="ARBA" id="ARBA00022837"/>
    </source>
</evidence>
<dbReference type="Pfam" id="PF00884">
    <property type="entry name" value="Sulfatase"/>
    <property type="match status" value="1"/>
</dbReference>
<sequence length="542" mass="60293">MKPLHYTLYILISLLFFFSAKSQKNPDKLPNVVFILADDVGYADLGIDGGTVPTPNIDSLAMQGMRFTDAHSPAALCAPSRFSLLTGSYPYRNGRPGGSWDVNNSSGFSFNGDRTNAGRHITVGEIMQNAGYKTAFFGKMHLGGNVYDANGEVIREKNKLNTMDYSRGVDDALSNHGFDYWLGLLSGIQHEPYAYFENGNYRPVDLRSPATNESTRLLKNGFYRVSDNGLSEIVEAGNVPARGDVNYDSSQAGIILTNGAVQFIDHHVKENKHQGKDQPFLLYFASQAIHVPHTPPFDFDGDPETIDEQVYGKTGAVTSDMLYELDLQVGKIIEKLREEGLLENTLIIFTSDNGALWPRVTHYGDPSHDNNGPLRDYKASIYEGGHRVPFIAKWGDGTEAGSVIKPGSVSDQLIVGHDWVATMYELTLQNMQEDQAKDSASLLPILTGNQPENEPLHEFVLYQAGFAFDGAIREGNLVLMVDRENKATELYDLSTDLGQEKNLIEKPEFKEIVKRLKAKFLKYNDHDTESTEPRTTQAFRIK</sequence>
<dbReference type="Gene3D" id="3.40.720.10">
    <property type="entry name" value="Alkaline Phosphatase, subunit A"/>
    <property type="match status" value="1"/>
</dbReference>
<dbReference type="PANTHER" id="PTHR42693">
    <property type="entry name" value="ARYLSULFATASE FAMILY MEMBER"/>
    <property type="match status" value="1"/>
</dbReference>
<dbReference type="InterPro" id="IPR000917">
    <property type="entry name" value="Sulfatase_N"/>
</dbReference>
<evidence type="ECO:0000259" key="5">
    <source>
        <dbReference type="Pfam" id="PF00884"/>
    </source>
</evidence>
<evidence type="ECO:0000256" key="3">
    <source>
        <dbReference type="ARBA" id="ARBA00022801"/>
    </source>
</evidence>
<evidence type="ECO:0000313" key="7">
    <source>
        <dbReference type="Proteomes" id="UP001139344"/>
    </source>
</evidence>
<dbReference type="RefSeq" id="WP_240096697.1">
    <property type="nucleotide sequence ID" value="NZ_JAJSON010000013.1"/>
</dbReference>
<comment type="caution">
    <text evidence="6">The sequence shown here is derived from an EMBL/GenBank/DDBJ whole genome shotgun (WGS) entry which is preliminary data.</text>
</comment>
<feature type="domain" description="Sulfatase N-terminal" evidence="5">
    <location>
        <begin position="30"/>
        <end position="427"/>
    </location>
</feature>
<organism evidence="6 7">
    <name type="scientific">Christiangramia crocea</name>
    <dbReference type="NCBI Taxonomy" id="2904124"/>
    <lineage>
        <taxon>Bacteria</taxon>
        <taxon>Pseudomonadati</taxon>
        <taxon>Bacteroidota</taxon>
        <taxon>Flavobacteriia</taxon>
        <taxon>Flavobacteriales</taxon>
        <taxon>Flavobacteriaceae</taxon>
        <taxon>Christiangramia</taxon>
    </lineage>
</organism>
<dbReference type="EMBL" id="JAJSON010000013">
    <property type="protein sequence ID" value="MCG9970915.1"/>
    <property type="molecule type" value="Genomic_DNA"/>
</dbReference>
<dbReference type="Gene3D" id="3.30.1120.10">
    <property type="match status" value="1"/>
</dbReference>
<dbReference type="PANTHER" id="PTHR42693:SF53">
    <property type="entry name" value="ENDO-4-O-SULFATASE"/>
    <property type="match status" value="1"/>
</dbReference>
<comment type="similarity">
    <text evidence="1">Belongs to the sulfatase family.</text>
</comment>
<evidence type="ECO:0000256" key="1">
    <source>
        <dbReference type="ARBA" id="ARBA00008779"/>
    </source>
</evidence>
<keyword evidence="3 6" id="KW-0378">Hydrolase</keyword>
<dbReference type="Proteomes" id="UP001139344">
    <property type="component" value="Unassembled WGS sequence"/>
</dbReference>
<gene>
    <name evidence="6" type="ORF">LU635_04630</name>
</gene>
<evidence type="ECO:0000313" key="6">
    <source>
        <dbReference type="EMBL" id="MCG9970915.1"/>
    </source>
</evidence>
<keyword evidence="4" id="KW-0106">Calcium</keyword>
<dbReference type="SUPFAM" id="SSF53649">
    <property type="entry name" value="Alkaline phosphatase-like"/>
    <property type="match status" value="1"/>
</dbReference>
<protein>
    <submittedName>
        <fullName evidence="6">Sulfatase-like hydrolase/transferase</fullName>
    </submittedName>
</protein>
<proteinExistence type="inferred from homology"/>
<accession>A0A9X1UVM9</accession>
<dbReference type="GO" id="GO:0046872">
    <property type="term" value="F:metal ion binding"/>
    <property type="evidence" value="ECO:0007669"/>
    <property type="project" value="UniProtKB-KW"/>
</dbReference>
<reference evidence="6" key="1">
    <citation type="submission" date="2021-12" db="EMBL/GenBank/DDBJ databases">
        <title>Description of Gramella crocea sp. nov., a new bacterium isolated from activated sludge.</title>
        <authorList>
            <person name="Zhang X."/>
        </authorList>
    </citation>
    <scope>NUCLEOTIDE SEQUENCE</scope>
    <source>
        <strain evidence="6">YB25</strain>
    </source>
</reference>